<evidence type="ECO:0000256" key="6">
    <source>
        <dbReference type="SAM" id="Phobius"/>
    </source>
</evidence>
<comment type="caution">
    <text evidence="7">The sequence shown here is derived from an EMBL/GenBank/DDBJ whole genome shotgun (WGS) entry which is preliminary data.</text>
</comment>
<dbReference type="InterPro" id="IPR005349">
    <property type="entry name" value="TMEM14"/>
</dbReference>
<comment type="similarity">
    <text evidence="2">Belongs to the TMEM14 family.</text>
</comment>
<name>A0A8X7NPS3_CANPA</name>
<dbReference type="OrthoDB" id="5620at2759"/>
<dbReference type="EMBL" id="JABWAB010000001">
    <property type="protein sequence ID" value="KAF6058822.1"/>
    <property type="molecule type" value="Genomic_DNA"/>
</dbReference>
<dbReference type="GO" id="GO:0016020">
    <property type="term" value="C:membrane"/>
    <property type="evidence" value="ECO:0007669"/>
    <property type="project" value="UniProtKB-SubCell"/>
</dbReference>
<organism evidence="7 8">
    <name type="scientific">Candida parapsilosis</name>
    <name type="common">Yeast</name>
    <dbReference type="NCBI Taxonomy" id="5480"/>
    <lineage>
        <taxon>Eukaryota</taxon>
        <taxon>Fungi</taxon>
        <taxon>Dikarya</taxon>
        <taxon>Ascomycota</taxon>
        <taxon>Saccharomycotina</taxon>
        <taxon>Pichiomycetes</taxon>
        <taxon>Debaryomycetaceae</taxon>
        <taxon>Candida/Lodderomyces clade</taxon>
        <taxon>Candida</taxon>
    </lineage>
</organism>
<reference evidence="7" key="1">
    <citation type="submission" date="2020-03" db="EMBL/GenBank/DDBJ databases">
        <title>FDA dAtabase for Regulatory Grade micrObial Sequences (FDA-ARGOS): Supporting development and validation of Infectious Disease Dx tests.</title>
        <authorList>
            <person name="Campos J."/>
            <person name="Goldberg B."/>
            <person name="Tallon L."/>
            <person name="Sadzewicz L."/>
            <person name="Vavikolanu K."/>
            <person name="Mehta A."/>
            <person name="Aluvathingal J."/>
            <person name="Nadendla S."/>
            <person name="Nandy P."/>
            <person name="Geyer C."/>
            <person name="Yan Y."/>
            <person name="Sichtig H."/>
        </authorList>
    </citation>
    <scope>NUCLEOTIDE SEQUENCE [LARGE SCALE GENOMIC DNA]</scope>
    <source>
        <strain evidence="7">FDAARGOS_652</strain>
    </source>
</reference>
<evidence type="ECO:0000256" key="3">
    <source>
        <dbReference type="ARBA" id="ARBA00022692"/>
    </source>
</evidence>
<keyword evidence="3 6" id="KW-0812">Transmembrane</keyword>
<evidence type="ECO:0000256" key="2">
    <source>
        <dbReference type="ARBA" id="ARBA00007590"/>
    </source>
</evidence>
<evidence type="ECO:0000256" key="1">
    <source>
        <dbReference type="ARBA" id="ARBA00004370"/>
    </source>
</evidence>
<keyword evidence="4 6" id="KW-1133">Transmembrane helix</keyword>
<dbReference type="Gene3D" id="1.10.10.1740">
    <property type="entry name" value="Transmembrane protein 14-like"/>
    <property type="match status" value="1"/>
</dbReference>
<proteinExistence type="inferred from homology"/>
<protein>
    <submittedName>
        <fullName evidence="7">Transmembrane proteins 14C family protein</fullName>
    </submittedName>
</protein>
<accession>A0A8X7NPS3</accession>
<evidence type="ECO:0000313" key="7">
    <source>
        <dbReference type="EMBL" id="KAF6058822.1"/>
    </source>
</evidence>
<evidence type="ECO:0000256" key="5">
    <source>
        <dbReference type="ARBA" id="ARBA00023136"/>
    </source>
</evidence>
<feature type="transmembrane region" description="Helical" evidence="6">
    <location>
        <begin position="55"/>
        <end position="73"/>
    </location>
</feature>
<dbReference type="Proteomes" id="UP000590412">
    <property type="component" value="Unassembled WGS sequence"/>
</dbReference>
<dbReference type="Pfam" id="PF03647">
    <property type="entry name" value="Tmemb_14"/>
    <property type="match status" value="1"/>
</dbReference>
<evidence type="ECO:0000256" key="4">
    <source>
        <dbReference type="ARBA" id="ARBA00022989"/>
    </source>
</evidence>
<evidence type="ECO:0000313" key="8">
    <source>
        <dbReference type="Proteomes" id="UP000590412"/>
    </source>
</evidence>
<gene>
    <name evidence="7" type="ORF">FOB60_000404</name>
</gene>
<feature type="transmembrane region" description="Helical" evidence="6">
    <location>
        <begin position="28"/>
        <end position="46"/>
    </location>
</feature>
<feature type="transmembrane region" description="Helical" evidence="6">
    <location>
        <begin position="79"/>
        <end position="96"/>
    </location>
</feature>
<comment type="subcellular location">
    <subcellularLocation>
        <location evidence="1">Membrane</location>
    </subcellularLocation>
</comment>
<dbReference type="InterPro" id="IPR044890">
    <property type="entry name" value="TMEM14_sf"/>
</dbReference>
<sequence>MSTSFVLSALCAIGGLMGYFRKNSVPSLVGGLVVSALYGSAGYIMNSNGKHGEELALGASIILFLAGLVRSYATGFSKPIPLLLLALGAIAGGFYFKQFNQIQRAFR</sequence>
<keyword evidence="5 6" id="KW-0472">Membrane</keyword>
<dbReference type="AlphaFoldDB" id="A0A8X7NPS3"/>